<sequence>MHGRSRGEWGGVRLAPLGRTARFPLVKALVLCGFFGLFVVVSCTVGRWPLPSAPRLVSLAAAGGPAPQGAPMDDAVLRHAVHRMEAISFKKPAPFLRPWGGERLAALKEWTHIYYSIRVDVPLRAPANDTGVEDTKSLKSPFAPLQILVYDADDGYLTLSLARFVPESSVTSVALGGCPQVNRRRGECNPPHQVLAAMETRWNFMQAANAGVEKPHLFLCASPTMSLVRLENVAGRHILADYQVVVSLFDRFPPAPTKRAFQRALISLLKSAKVATFITLPVYGRGGHRAGNALHWYNQPHDPEKLLTEAAELFYTPLSFVRLGIVRQGNENRALFRVEVLQNRKLTEQETVSCELRRRILRCDPPGPLVTSTT</sequence>
<dbReference type="AlphaFoldDB" id="A0A422PMX2"/>
<organism evidence="2 3">
    <name type="scientific">Trypanosoma conorhini</name>
    <dbReference type="NCBI Taxonomy" id="83891"/>
    <lineage>
        <taxon>Eukaryota</taxon>
        <taxon>Discoba</taxon>
        <taxon>Euglenozoa</taxon>
        <taxon>Kinetoplastea</taxon>
        <taxon>Metakinetoplastina</taxon>
        <taxon>Trypanosomatida</taxon>
        <taxon>Trypanosomatidae</taxon>
        <taxon>Trypanosoma</taxon>
    </lineage>
</organism>
<name>A0A422PMX2_9TRYP</name>
<protein>
    <submittedName>
        <fullName evidence="2">Uncharacterized protein</fullName>
    </submittedName>
</protein>
<feature type="transmembrane region" description="Helical" evidence="1">
    <location>
        <begin position="28"/>
        <end position="50"/>
    </location>
</feature>
<dbReference type="EMBL" id="MKKU01000215">
    <property type="protein sequence ID" value="RNF19075.1"/>
    <property type="molecule type" value="Genomic_DNA"/>
</dbReference>
<dbReference type="Proteomes" id="UP000284403">
    <property type="component" value="Unassembled WGS sequence"/>
</dbReference>
<evidence type="ECO:0000313" key="3">
    <source>
        <dbReference type="Proteomes" id="UP000284403"/>
    </source>
</evidence>
<reference evidence="2 3" key="1">
    <citation type="journal article" date="2018" name="BMC Genomics">
        <title>Genomic comparison of Trypanosoma conorhini and Trypanosoma rangeli to Trypanosoma cruzi strains of high and low virulence.</title>
        <authorList>
            <person name="Bradwell K.R."/>
            <person name="Koparde V.N."/>
            <person name="Matveyev A.V."/>
            <person name="Serrano M.G."/>
            <person name="Alves J.M."/>
            <person name="Parikh H."/>
            <person name="Huang B."/>
            <person name="Lee V."/>
            <person name="Espinosa-Alvarez O."/>
            <person name="Ortiz P.A."/>
            <person name="Costa-Martins A.G."/>
            <person name="Teixeira M.M."/>
            <person name="Buck G.A."/>
        </authorList>
    </citation>
    <scope>NUCLEOTIDE SEQUENCE [LARGE SCALE GENOMIC DNA]</scope>
    <source>
        <strain evidence="2 3">025E</strain>
    </source>
</reference>
<comment type="caution">
    <text evidence="2">The sequence shown here is derived from an EMBL/GenBank/DDBJ whole genome shotgun (WGS) entry which is preliminary data.</text>
</comment>
<evidence type="ECO:0000313" key="2">
    <source>
        <dbReference type="EMBL" id="RNF19075.1"/>
    </source>
</evidence>
<keyword evidence="1" id="KW-0472">Membrane</keyword>
<dbReference type="RefSeq" id="XP_029228700.1">
    <property type="nucleotide sequence ID" value="XM_029371151.1"/>
</dbReference>
<evidence type="ECO:0000256" key="1">
    <source>
        <dbReference type="SAM" id="Phobius"/>
    </source>
</evidence>
<accession>A0A422PMX2</accession>
<proteinExistence type="predicted"/>
<dbReference type="OrthoDB" id="263978at2759"/>
<gene>
    <name evidence="2" type="ORF">Tco025E_04239</name>
</gene>
<keyword evidence="1" id="KW-1133">Transmembrane helix</keyword>
<dbReference type="GeneID" id="40317850"/>
<keyword evidence="3" id="KW-1185">Reference proteome</keyword>
<keyword evidence="1" id="KW-0812">Transmembrane</keyword>